<dbReference type="AlphaFoldDB" id="A0A1A9X0J8"/>
<evidence type="ECO:0000313" key="17">
    <source>
        <dbReference type="Proteomes" id="UP000091820"/>
    </source>
</evidence>
<dbReference type="EnsemblMetazoa" id="GBRI039727-RA">
    <property type="protein sequence ID" value="GBRI039727-PA"/>
    <property type="gene ID" value="GBRI039727"/>
</dbReference>
<dbReference type="InterPro" id="IPR009000">
    <property type="entry name" value="Transl_B-barrel_sf"/>
</dbReference>
<dbReference type="InterPro" id="IPR018162">
    <property type="entry name" value="Ala-tRNA-ligase_IIc_anticod-bd"/>
</dbReference>
<dbReference type="GO" id="GO:0000049">
    <property type="term" value="F:tRNA binding"/>
    <property type="evidence" value="ECO:0007669"/>
    <property type="project" value="UniProtKB-KW"/>
</dbReference>
<dbReference type="EC" id="6.1.1.7" evidence="2"/>
<protein>
    <recommendedName>
        <fullName evidence="2">alanine--tRNA ligase</fullName>
        <ecNumber evidence="2">6.1.1.7</ecNumber>
    </recommendedName>
    <alternativeName>
        <fullName evidence="12">Alanyl-tRNA synthetase</fullName>
    </alternativeName>
</protein>
<keyword evidence="10 14" id="KW-0648">Protein biosynthesis</keyword>
<dbReference type="Gene3D" id="3.30.980.10">
    <property type="entry name" value="Threonyl-trna Synthetase, Chain A, domain 2"/>
    <property type="match status" value="1"/>
</dbReference>
<dbReference type="InterPro" id="IPR023033">
    <property type="entry name" value="Ala_tRNA_ligase_euk/bac"/>
</dbReference>
<dbReference type="InterPro" id="IPR002318">
    <property type="entry name" value="Ala-tRNA-lgiase_IIc"/>
</dbReference>
<feature type="binding site" evidence="14">
    <location>
        <position position="655"/>
    </location>
    <ligand>
        <name>Zn(2+)</name>
        <dbReference type="ChEBI" id="CHEBI:29105"/>
    </ligand>
</feature>
<evidence type="ECO:0000256" key="2">
    <source>
        <dbReference type="ARBA" id="ARBA00013168"/>
    </source>
</evidence>
<reference evidence="17" key="1">
    <citation type="submission" date="2014-03" db="EMBL/GenBank/DDBJ databases">
        <authorList>
            <person name="Aksoy S."/>
            <person name="Warren W."/>
            <person name="Wilson R.K."/>
        </authorList>
    </citation>
    <scope>NUCLEOTIDE SEQUENCE [LARGE SCALE GENOMIC DNA]</scope>
    <source>
        <strain evidence="17">IAEA</strain>
    </source>
</reference>
<feature type="binding site" evidence="14">
    <location>
        <position position="651"/>
    </location>
    <ligand>
        <name>Zn(2+)</name>
        <dbReference type="ChEBI" id="CHEBI:29105"/>
    </ligand>
</feature>
<feature type="domain" description="Alanyl-transfer RNA synthetases family profile" evidence="15">
    <location>
        <begin position="12"/>
        <end position="804"/>
    </location>
</feature>
<dbReference type="GO" id="GO:0005524">
    <property type="term" value="F:ATP binding"/>
    <property type="evidence" value="ECO:0007669"/>
    <property type="project" value="UniProtKB-UniRule"/>
</dbReference>
<dbReference type="Pfam" id="PF01411">
    <property type="entry name" value="tRNA-synt_2c"/>
    <property type="match status" value="2"/>
</dbReference>
<evidence type="ECO:0000256" key="7">
    <source>
        <dbReference type="ARBA" id="ARBA00022833"/>
    </source>
</evidence>
<dbReference type="VEuPathDB" id="VectorBase:GBRI039727"/>
<evidence type="ECO:0000256" key="6">
    <source>
        <dbReference type="ARBA" id="ARBA00022741"/>
    </source>
</evidence>
<keyword evidence="17" id="KW-1185">Reference proteome</keyword>
<feature type="binding site" evidence="14">
    <location>
        <position position="761"/>
    </location>
    <ligand>
        <name>Zn(2+)</name>
        <dbReference type="ChEBI" id="CHEBI:29105"/>
    </ligand>
</feature>
<dbReference type="PANTHER" id="PTHR11777:SF39">
    <property type="entry name" value="ALANINE--TRNA LIGASE, MITOCHONDRIAL"/>
    <property type="match status" value="1"/>
</dbReference>
<dbReference type="GO" id="GO:0002161">
    <property type="term" value="F:aminoacyl-tRNA deacylase activity"/>
    <property type="evidence" value="ECO:0007669"/>
    <property type="project" value="TreeGrafter"/>
</dbReference>
<dbReference type="SUPFAM" id="SSF55681">
    <property type="entry name" value="Class II aaRS and biotin synthetases"/>
    <property type="match status" value="1"/>
</dbReference>
<dbReference type="GO" id="GO:0008270">
    <property type="term" value="F:zinc ion binding"/>
    <property type="evidence" value="ECO:0007669"/>
    <property type="project" value="UniProtKB-UniRule"/>
</dbReference>
<evidence type="ECO:0000256" key="1">
    <source>
        <dbReference type="ARBA" id="ARBA00008226"/>
    </source>
</evidence>
<dbReference type="InterPro" id="IPR050058">
    <property type="entry name" value="Ala-tRNA_ligase"/>
</dbReference>
<comment type="subunit">
    <text evidence="14">Monomer.</text>
</comment>
<dbReference type="Gene3D" id="3.30.930.10">
    <property type="entry name" value="Bira Bifunctional Protein, Domain 2"/>
    <property type="match status" value="1"/>
</dbReference>
<comment type="cofactor">
    <cofactor evidence="14">
        <name>Zn(2+)</name>
        <dbReference type="ChEBI" id="CHEBI:29105"/>
    </cofactor>
    <text evidence="14">Binds 1 zinc ion per subunit.</text>
</comment>
<evidence type="ECO:0000256" key="10">
    <source>
        <dbReference type="ARBA" id="ARBA00022917"/>
    </source>
</evidence>
<dbReference type="STRING" id="37001.A0A1A9X0J8"/>
<evidence type="ECO:0000256" key="9">
    <source>
        <dbReference type="ARBA" id="ARBA00022884"/>
    </source>
</evidence>
<comment type="function">
    <text evidence="14">Catalyzes the attachment of alanine to tRNA(Ala) in a two-step reaction: alanine is first activated by ATP to form Ala-AMP and then transferred to the acceptor end of tRNA(Ala). Also edits incorrectly charged tRNA(Ala) via its editing domain.</text>
</comment>
<dbReference type="GO" id="GO:0004813">
    <property type="term" value="F:alanine-tRNA ligase activity"/>
    <property type="evidence" value="ECO:0007669"/>
    <property type="project" value="UniProtKB-UniRule"/>
</dbReference>
<keyword evidence="4 14" id="KW-0436">Ligase</keyword>
<dbReference type="PANTHER" id="PTHR11777">
    <property type="entry name" value="ALANYL-TRNA SYNTHETASE"/>
    <property type="match status" value="1"/>
</dbReference>
<evidence type="ECO:0000256" key="8">
    <source>
        <dbReference type="ARBA" id="ARBA00022840"/>
    </source>
</evidence>
<dbReference type="SUPFAM" id="SSF101353">
    <property type="entry name" value="Putative anticodon-binding domain of alanyl-tRNA synthetase (AlaRS)"/>
    <property type="match status" value="1"/>
</dbReference>
<dbReference type="InterPro" id="IPR018165">
    <property type="entry name" value="Ala-tRNA-synth_IIc_core"/>
</dbReference>
<dbReference type="InterPro" id="IPR018163">
    <property type="entry name" value="Thr/Ala-tRNA-synth_IIc_edit"/>
</dbReference>
<evidence type="ECO:0000256" key="12">
    <source>
        <dbReference type="ARBA" id="ARBA00032577"/>
    </source>
</evidence>
<dbReference type="InterPro" id="IPR045864">
    <property type="entry name" value="aa-tRNA-synth_II/BPL/LPL"/>
</dbReference>
<keyword evidence="7 14" id="KW-0862">Zinc</keyword>
<sequence length="1005" mass="113718">MYSATKKVQKTLTSGEIRKTFIDYFIKNHDHKFIRSSPVVPFCDPTVAFVNAGMTQFKSVFLGKETPAYRRVTNSQKCVRVGGKHNDLKSVGQDGYHHTFFEMLGNWSFGDYFKKEACVMALDLLCGSYNIDPSRLYVTYFGGDKTLGMPADLECFEIWRSLGFEASRIIPFGAGDNFWEMGLTGPCGPCTEIHIDHDPHSTSTIDRAKQVNSGRPDLTELWNLVFIEYNRNADGSITELPAKHVDTGMGFERLTAILQNKTSNYDTDLFTPLFNVIQKHSKVPPYGGLFSSSIWAADLDTAYRVLTDHARMVTVCMADGMLPDQNQKLRRILRKALTVSKNSFADEKLLSQLVPVIIETMSSGYPEIVNKQNSILELIEHEREVYSALRESSQKALSEVVNGNLNVDDADLVECAGFVPAYRELKSLKMKFKNVIPGDFLYKLTDTYGLTEEHFLKLAKLEEMICDLEGYHKAVSEAKLRAKRSFNNDTNSNDMIARIQDTLIELTKTLPATQRHIYNYQYDEVTKQYNIPPLTAKVLGILYNDISVKEVICNGVITATDSISVITDVSNFYVKSGGQESDKGYLVISRSTDQHTKIHPKLGVIDTHLINDCVIHTCKLPEENSKFILAVGDEIVLSVDENHRTSNICHHTATHLLNGAIRALYGKVTYQVNSEVTSGCCKLELGLIGKQITVNEVQEIEDFISRIICLAAPINVQLFNATEILEQDDIIMVPGEIYPETSLRLITIDCKDLKLLSKELCCGTHASNAQQLQHFCITNLKQTNRARYAFTAVAGEAAKKVLKVAALLKHRVNVLEEEFKTERLTNASELELQKIRNNLLHMNIKLPYVFKMSILERLNEILRKLKATVKKNIKEFVEVEMRNLLQERSPTTHRFILHYISSSALMEEEVPLQKATKLCKDRPILVIAMSNGIVRARCCQFQSADFSAEKWLLEFAAIFKCEVWAARGQNIQEVCNMRGKRITTKFEEQLEIAMQRAFEYATKYV</sequence>
<dbReference type="SUPFAM" id="SSF55186">
    <property type="entry name" value="ThrRS/AlaRS common domain"/>
    <property type="match status" value="1"/>
</dbReference>
<dbReference type="GO" id="GO:0006419">
    <property type="term" value="P:alanyl-tRNA aminoacylation"/>
    <property type="evidence" value="ECO:0007669"/>
    <property type="project" value="InterPro"/>
</dbReference>
<dbReference type="GO" id="GO:0005739">
    <property type="term" value="C:mitochondrion"/>
    <property type="evidence" value="ECO:0007669"/>
    <property type="project" value="TreeGrafter"/>
</dbReference>
<keyword evidence="5 14" id="KW-0479">Metal-binding</keyword>
<comment type="catalytic activity">
    <reaction evidence="13 14">
        <text>tRNA(Ala) + L-alanine + ATP = L-alanyl-tRNA(Ala) + AMP + diphosphate</text>
        <dbReference type="Rhea" id="RHEA:12540"/>
        <dbReference type="Rhea" id="RHEA-COMP:9657"/>
        <dbReference type="Rhea" id="RHEA-COMP:9923"/>
        <dbReference type="ChEBI" id="CHEBI:30616"/>
        <dbReference type="ChEBI" id="CHEBI:33019"/>
        <dbReference type="ChEBI" id="CHEBI:57972"/>
        <dbReference type="ChEBI" id="CHEBI:78442"/>
        <dbReference type="ChEBI" id="CHEBI:78497"/>
        <dbReference type="ChEBI" id="CHEBI:456215"/>
        <dbReference type="EC" id="6.1.1.7"/>
    </reaction>
</comment>
<name>A0A1A9X0J8_9MUSC</name>
<keyword evidence="6 14" id="KW-0547">Nucleotide-binding</keyword>
<dbReference type="HAMAP" id="MF_00036_B">
    <property type="entry name" value="Ala_tRNA_synth_B"/>
    <property type="match status" value="1"/>
</dbReference>
<dbReference type="PRINTS" id="PR00980">
    <property type="entry name" value="TRNASYNTHALA"/>
</dbReference>
<keyword evidence="8 14" id="KW-0067">ATP-binding</keyword>
<proteinExistence type="inferred from homology"/>
<evidence type="ECO:0000259" key="15">
    <source>
        <dbReference type="PROSITE" id="PS50860"/>
    </source>
</evidence>
<keyword evidence="11 14" id="KW-0030">Aminoacyl-tRNA synthetase</keyword>
<keyword evidence="9 14" id="KW-0694">RNA-binding</keyword>
<feature type="binding site" evidence="14">
    <location>
        <position position="765"/>
    </location>
    <ligand>
        <name>Zn(2+)</name>
        <dbReference type="ChEBI" id="CHEBI:29105"/>
    </ligand>
</feature>
<keyword evidence="3 14" id="KW-0820">tRNA-binding</keyword>
<dbReference type="Gene3D" id="2.40.30.130">
    <property type="match status" value="1"/>
</dbReference>
<dbReference type="CDD" id="cd00673">
    <property type="entry name" value="AlaRS_core"/>
    <property type="match status" value="1"/>
</dbReference>
<evidence type="ECO:0000256" key="14">
    <source>
        <dbReference type="HAMAP-Rule" id="MF_03133"/>
    </source>
</evidence>
<organism evidence="16 17">
    <name type="scientific">Glossina brevipalpis</name>
    <dbReference type="NCBI Taxonomy" id="37001"/>
    <lineage>
        <taxon>Eukaryota</taxon>
        <taxon>Metazoa</taxon>
        <taxon>Ecdysozoa</taxon>
        <taxon>Arthropoda</taxon>
        <taxon>Hexapoda</taxon>
        <taxon>Insecta</taxon>
        <taxon>Pterygota</taxon>
        <taxon>Neoptera</taxon>
        <taxon>Endopterygota</taxon>
        <taxon>Diptera</taxon>
        <taxon>Brachycera</taxon>
        <taxon>Muscomorpha</taxon>
        <taxon>Hippoboscoidea</taxon>
        <taxon>Glossinidae</taxon>
        <taxon>Glossina</taxon>
    </lineage>
</organism>
<evidence type="ECO:0000256" key="4">
    <source>
        <dbReference type="ARBA" id="ARBA00022598"/>
    </source>
</evidence>
<comment type="similarity">
    <text evidence="1 14">Belongs to the class-II aminoacyl-tRNA synthetase family.</text>
</comment>
<reference evidence="16" key="2">
    <citation type="submission" date="2020-05" db="UniProtKB">
        <authorList>
            <consortium name="EnsemblMetazoa"/>
        </authorList>
    </citation>
    <scope>IDENTIFICATION</scope>
    <source>
        <strain evidence="16">IAEA</strain>
    </source>
</reference>
<dbReference type="InterPro" id="IPR018164">
    <property type="entry name" value="Ala-tRNA-synth_IIc_N"/>
</dbReference>
<dbReference type="SUPFAM" id="SSF50447">
    <property type="entry name" value="Translation proteins"/>
    <property type="match status" value="1"/>
</dbReference>
<evidence type="ECO:0000256" key="5">
    <source>
        <dbReference type="ARBA" id="ARBA00022723"/>
    </source>
</evidence>
<comment type="domain">
    <text evidence="14">Consists of three domains; the N-terminal catalytic domain, the editing domain and the C-terminal C-Ala domain. The editing domain removes incorrectly charged amino acids, while the C-Ala domain, along with tRNA(Ala), serves as a bridge to cooperatively bring together the editing and aminoacylation centers thus stimulating deacylation of misacylated tRNAs.</text>
</comment>
<evidence type="ECO:0000313" key="16">
    <source>
        <dbReference type="EnsemblMetazoa" id="GBRI039727-PA"/>
    </source>
</evidence>
<dbReference type="Proteomes" id="UP000091820">
    <property type="component" value="Unassembled WGS sequence"/>
</dbReference>
<accession>A0A1A9X0J8</accession>
<evidence type="ECO:0000256" key="13">
    <source>
        <dbReference type="ARBA" id="ARBA00048300"/>
    </source>
</evidence>
<evidence type="ECO:0000256" key="11">
    <source>
        <dbReference type="ARBA" id="ARBA00023146"/>
    </source>
</evidence>
<evidence type="ECO:0000256" key="3">
    <source>
        <dbReference type="ARBA" id="ARBA00022555"/>
    </source>
</evidence>
<dbReference type="FunFam" id="3.30.930.10:FF:000011">
    <property type="entry name" value="Alanine--tRNA ligase, cytoplasmic"/>
    <property type="match status" value="1"/>
</dbReference>
<dbReference type="PROSITE" id="PS50860">
    <property type="entry name" value="AA_TRNA_LIGASE_II_ALA"/>
    <property type="match status" value="1"/>
</dbReference>